<organism evidence="2">
    <name type="scientific">Ralstonia solanacearum</name>
    <name type="common">Pseudomonas solanacearum</name>
    <dbReference type="NCBI Taxonomy" id="305"/>
    <lineage>
        <taxon>Bacteria</taxon>
        <taxon>Pseudomonadati</taxon>
        <taxon>Pseudomonadota</taxon>
        <taxon>Betaproteobacteria</taxon>
        <taxon>Burkholderiales</taxon>
        <taxon>Burkholderiaceae</taxon>
        <taxon>Ralstonia</taxon>
        <taxon>Ralstonia solanacearum species complex</taxon>
    </lineage>
</organism>
<reference evidence="2" key="1">
    <citation type="submission" date="2015-10" db="EMBL/GenBank/DDBJ databases">
        <authorList>
            <person name="Gilbert D.G."/>
        </authorList>
    </citation>
    <scope>NUCLEOTIDE SEQUENCE</scope>
    <source>
        <strain evidence="2">Phyl III-seqv23</strain>
    </source>
</reference>
<accession>A0A0S4WVL0</accession>
<dbReference type="EMBL" id="LN899820">
    <property type="protein sequence ID" value="CUV55589.1"/>
    <property type="molecule type" value="Genomic_DNA"/>
</dbReference>
<evidence type="ECO:0000313" key="2">
    <source>
        <dbReference type="EMBL" id="CUV55589.1"/>
    </source>
</evidence>
<proteinExistence type="predicted"/>
<protein>
    <submittedName>
        <fullName evidence="2">Uncharacterized protein</fullName>
    </submittedName>
</protein>
<gene>
    <name evidence="2" type="ORF">RUN215_v1_510096</name>
</gene>
<feature type="region of interest" description="Disordered" evidence="1">
    <location>
        <begin position="38"/>
        <end position="58"/>
    </location>
</feature>
<name>A0A0S4WVL0_RALSL</name>
<sequence>MPAALPGHRNSYVALSGNPENWHAAFTDGMVSRVPRAQAQATAGRRPSRLFKPGGKVRPMCVL</sequence>
<dbReference type="AlphaFoldDB" id="A0A0S4WVL0"/>
<evidence type="ECO:0000256" key="1">
    <source>
        <dbReference type="SAM" id="MobiDB-lite"/>
    </source>
</evidence>